<feature type="region of interest" description="Disordered" evidence="1">
    <location>
        <begin position="37"/>
        <end position="59"/>
    </location>
</feature>
<gene>
    <name evidence="2" type="ORF">DEO72_LG11g1336</name>
</gene>
<dbReference type="AlphaFoldDB" id="A0A4D6NRB8"/>
<evidence type="ECO:0000313" key="2">
    <source>
        <dbReference type="EMBL" id="QCE14337.1"/>
    </source>
</evidence>
<proteinExistence type="predicted"/>
<sequence>MINLRDLEGNYCIPKRLENYLLTNYFNKLLTKARTGNLAQASRTRLRESDGGSPRPSARVVAQVSGPNFLSERLPRSGKVSSPKRAGAFVSVRVIELSSRRRGTRLSESPSRLSETPWPERRA</sequence>
<evidence type="ECO:0000313" key="3">
    <source>
        <dbReference type="Proteomes" id="UP000501690"/>
    </source>
</evidence>
<dbReference type="Proteomes" id="UP000501690">
    <property type="component" value="Linkage Group LG11"/>
</dbReference>
<name>A0A4D6NRB8_VIGUN</name>
<evidence type="ECO:0000256" key="1">
    <source>
        <dbReference type="SAM" id="MobiDB-lite"/>
    </source>
</evidence>
<accession>A0A4D6NRB8</accession>
<feature type="region of interest" description="Disordered" evidence="1">
    <location>
        <begin position="99"/>
        <end position="123"/>
    </location>
</feature>
<reference evidence="2 3" key="1">
    <citation type="submission" date="2019-04" db="EMBL/GenBank/DDBJ databases">
        <title>An improved genome assembly and genetic linkage map for asparagus bean, Vigna unguiculata ssp. sesquipedialis.</title>
        <authorList>
            <person name="Xia Q."/>
            <person name="Zhang R."/>
            <person name="Dong Y."/>
        </authorList>
    </citation>
    <scope>NUCLEOTIDE SEQUENCE [LARGE SCALE GENOMIC DNA]</scope>
    <source>
        <tissue evidence="2">Leaf</tissue>
    </source>
</reference>
<keyword evidence="3" id="KW-1185">Reference proteome</keyword>
<dbReference type="EMBL" id="CP039355">
    <property type="protein sequence ID" value="QCE14337.1"/>
    <property type="molecule type" value="Genomic_DNA"/>
</dbReference>
<organism evidence="2 3">
    <name type="scientific">Vigna unguiculata</name>
    <name type="common">Cowpea</name>
    <dbReference type="NCBI Taxonomy" id="3917"/>
    <lineage>
        <taxon>Eukaryota</taxon>
        <taxon>Viridiplantae</taxon>
        <taxon>Streptophyta</taxon>
        <taxon>Embryophyta</taxon>
        <taxon>Tracheophyta</taxon>
        <taxon>Spermatophyta</taxon>
        <taxon>Magnoliopsida</taxon>
        <taxon>eudicotyledons</taxon>
        <taxon>Gunneridae</taxon>
        <taxon>Pentapetalae</taxon>
        <taxon>rosids</taxon>
        <taxon>fabids</taxon>
        <taxon>Fabales</taxon>
        <taxon>Fabaceae</taxon>
        <taxon>Papilionoideae</taxon>
        <taxon>50 kb inversion clade</taxon>
        <taxon>NPAAA clade</taxon>
        <taxon>indigoferoid/millettioid clade</taxon>
        <taxon>Phaseoleae</taxon>
        <taxon>Vigna</taxon>
    </lineage>
</organism>
<protein>
    <submittedName>
        <fullName evidence="2">Uncharacterized protein</fullName>
    </submittedName>
</protein>